<organism evidence="1">
    <name type="scientific">Anguilla anguilla</name>
    <name type="common">European freshwater eel</name>
    <name type="synonym">Muraena anguilla</name>
    <dbReference type="NCBI Taxonomy" id="7936"/>
    <lineage>
        <taxon>Eukaryota</taxon>
        <taxon>Metazoa</taxon>
        <taxon>Chordata</taxon>
        <taxon>Craniata</taxon>
        <taxon>Vertebrata</taxon>
        <taxon>Euteleostomi</taxon>
        <taxon>Actinopterygii</taxon>
        <taxon>Neopterygii</taxon>
        <taxon>Teleostei</taxon>
        <taxon>Anguilliformes</taxon>
        <taxon>Anguillidae</taxon>
        <taxon>Anguilla</taxon>
    </lineage>
</organism>
<protein>
    <submittedName>
        <fullName evidence="1">Uncharacterized protein</fullName>
    </submittedName>
</protein>
<reference evidence="1" key="2">
    <citation type="journal article" date="2015" name="Fish Shellfish Immunol.">
        <title>Early steps in the European eel (Anguilla anguilla)-Vibrio vulnificus interaction in the gills: Role of the RtxA13 toxin.</title>
        <authorList>
            <person name="Callol A."/>
            <person name="Pajuelo D."/>
            <person name="Ebbesson L."/>
            <person name="Teles M."/>
            <person name="MacKenzie S."/>
            <person name="Amaro C."/>
        </authorList>
    </citation>
    <scope>NUCLEOTIDE SEQUENCE</scope>
</reference>
<sequence>MPVLHLQSYQTALLGQSHQHVSRGNSFTVAPYWLPQNSDTFPLRSFT</sequence>
<dbReference type="AlphaFoldDB" id="A0A0E9TW00"/>
<proteinExistence type="predicted"/>
<name>A0A0E9TW00_ANGAN</name>
<accession>A0A0E9TW00</accession>
<evidence type="ECO:0000313" key="1">
    <source>
        <dbReference type="EMBL" id="JAH57726.1"/>
    </source>
</evidence>
<reference evidence="1" key="1">
    <citation type="submission" date="2014-11" db="EMBL/GenBank/DDBJ databases">
        <authorList>
            <person name="Amaro Gonzalez C."/>
        </authorList>
    </citation>
    <scope>NUCLEOTIDE SEQUENCE</scope>
</reference>
<dbReference type="EMBL" id="GBXM01050851">
    <property type="protein sequence ID" value="JAH57726.1"/>
    <property type="molecule type" value="Transcribed_RNA"/>
</dbReference>